<sequence length="423" mass="48876">MLNNDDLTVTENLLGKVIYLYTTYIAGISSLDSDEDIERYKKKEYNLLSYLIYGFQSNDGLGLIVQHSIGNGGTEEWSVLSEYSDPNRKEIKDKYLVEIEEYRELVDGLSFGMKENKIKDEIFVSILVSKELLEKKYYLREKLIKPVHCNIKNLCTSVYFQNSKVKTIYENNDLKIDKNSNTNTDVSDPNIVIYIHGGGFVFGDMGSYQNILRKHAIELGKSSNPSVVFFIEYRKSPKWKYPIPLEDVILSISWIFNNANKLGLNPNKLVILGDSAGGNLATSSIASCLNLRQELKGENNNVSYRKRYYHCNWIDSVKYLGLIYPSLCQKCITKSKIHNYKIGFLNTDAIYWFEKQYQSNYLSSYFDWRSQPLLTPVNILKKFPRTGIVIVKNDILHEEGRLMYEILKRIKVKTNIKICTGKF</sequence>
<dbReference type="InterPro" id="IPR050300">
    <property type="entry name" value="GDXG_lipolytic_enzyme"/>
</dbReference>
<evidence type="ECO:0000256" key="1">
    <source>
        <dbReference type="ARBA" id="ARBA00022801"/>
    </source>
</evidence>
<dbReference type="AlphaFoldDB" id="A0AAV9XUX6"/>
<dbReference type="Gene3D" id="3.40.50.1820">
    <property type="entry name" value="alpha/beta hydrolase"/>
    <property type="match status" value="1"/>
</dbReference>
<evidence type="ECO:0000313" key="3">
    <source>
        <dbReference type="EMBL" id="KAK6588313.1"/>
    </source>
</evidence>
<organism evidence="3 4">
    <name type="scientific">Cryptosporidium xiaoi</name>
    <dbReference type="NCBI Taxonomy" id="659607"/>
    <lineage>
        <taxon>Eukaryota</taxon>
        <taxon>Sar</taxon>
        <taxon>Alveolata</taxon>
        <taxon>Apicomplexa</taxon>
        <taxon>Conoidasida</taxon>
        <taxon>Coccidia</taxon>
        <taxon>Eucoccidiorida</taxon>
        <taxon>Eimeriorina</taxon>
        <taxon>Cryptosporidiidae</taxon>
        <taxon>Cryptosporidium</taxon>
    </lineage>
</organism>
<dbReference type="InterPro" id="IPR013094">
    <property type="entry name" value="AB_hydrolase_3"/>
</dbReference>
<dbReference type="Pfam" id="PF07859">
    <property type="entry name" value="Abhydrolase_3"/>
    <property type="match status" value="1"/>
</dbReference>
<keyword evidence="1" id="KW-0378">Hydrolase</keyword>
<name>A0AAV9XUX6_9CRYT</name>
<dbReference type="SUPFAM" id="SSF53474">
    <property type="entry name" value="alpha/beta-Hydrolases"/>
    <property type="match status" value="1"/>
</dbReference>
<accession>A0AAV9XUX6</accession>
<keyword evidence="4" id="KW-1185">Reference proteome</keyword>
<dbReference type="Proteomes" id="UP001311799">
    <property type="component" value="Unassembled WGS sequence"/>
</dbReference>
<gene>
    <name evidence="3" type="ORF">RS030_6732</name>
</gene>
<evidence type="ECO:0000259" key="2">
    <source>
        <dbReference type="Pfam" id="PF07859"/>
    </source>
</evidence>
<feature type="domain" description="Alpha/beta hydrolase fold-3" evidence="2">
    <location>
        <begin position="192"/>
        <end position="421"/>
    </location>
</feature>
<dbReference type="PANTHER" id="PTHR48081:SF8">
    <property type="entry name" value="ALPHA_BETA HYDROLASE FOLD-3 DOMAIN-CONTAINING PROTEIN-RELATED"/>
    <property type="match status" value="1"/>
</dbReference>
<comment type="caution">
    <text evidence="3">The sequence shown here is derived from an EMBL/GenBank/DDBJ whole genome shotgun (WGS) entry which is preliminary data.</text>
</comment>
<evidence type="ECO:0000313" key="4">
    <source>
        <dbReference type="Proteomes" id="UP001311799"/>
    </source>
</evidence>
<proteinExistence type="predicted"/>
<dbReference type="PANTHER" id="PTHR48081">
    <property type="entry name" value="AB HYDROLASE SUPERFAMILY PROTEIN C4A8.06C"/>
    <property type="match status" value="1"/>
</dbReference>
<dbReference type="GO" id="GO:0016787">
    <property type="term" value="F:hydrolase activity"/>
    <property type="evidence" value="ECO:0007669"/>
    <property type="project" value="UniProtKB-KW"/>
</dbReference>
<protein>
    <recommendedName>
        <fullName evidence="2">Alpha/beta hydrolase fold-3 domain-containing protein</fullName>
    </recommendedName>
</protein>
<reference evidence="3 4" key="1">
    <citation type="submission" date="2023-10" db="EMBL/GenBank/DDBJ databases">
        <title>Comparative genomics analysis reveals potential genetic determinants of host preference in Cryptosporidium xiaoi.</title>
        <authorList>
            <person name="Xiao L."/>
            <person name="Li J."/>
        </authorList>
    </citation>
    <scope>NUCLEOTIDE SEQUENCE [LARGE SCALE GENOMIC DNA]</scope>
    <source>
        <strain evidence="3 4">52996</strain>
    </source>
</reference>
<dbReference type="EMBL" id="JAWDEY010000034">
    <property type="protein sequence ID" value="KAK6588313.1"/>
    <property type="molecule type" value="Genomic_DNA"/>
</dbReference>
<dbReference type="InterPro" id="IPR029058">
    <property type="entry name" value="AB_hydrolase_fold"/>
</dbReference>